<evidence type="ECO:0000259" key="1">
    <source>
        <dbReference type="PROSITE" id="PS50006"/>
    </source>
</evidence>
<dbReference type="Gene3D" id="2.60.200.20">
    <property type="match status" value="2"/>
</dbReference>
<dbReference type="EMBL" id="JACRDE010000413">
    <property type="protein sequence ID" value="MBI5250979.1"/>
    <property type="molecule type" value="Genomic_DNA"/>
</dbReference>
<dbReference type="SMART" id="SM00240">
    <property type="entry name" value="FHA"/>
    <property type="match status" value="1"/>
</dbReference>
<dbReference type="InterPro" id="IPR000253">
    <property type="entry name" value="FHA_dom"/>
</dbReference>
<dbReference type="Pfam" id="PF00498">
    <property type="entry name" value="FHA"/>
    <property type="match status" value="1"/>
</dbReference>
<comment type="caution">
    <text evidence="2">The sequence shown here is derived from an EMBL/GenBank/DDBJ whole genome shotgun (WGS) entry which is preliminary data.</text>
</comment>
<reference evidence="2" key="1">
    <citation type="submission" date="2020-07" db="EMBL/GenBank/DDBJ databases">
        <title>Huge and variable diversity of episymbiotic CPR bacteria and DPANN archaea in groundwater ecosystems.</title>
        <authorList>
            <person name="He C.Y."/>
            <person name="Keren R."/>
            <person name="Whittaker M."/>
            <person name="Farag I.F."/>
            <person name="Doudna J."/>
            <person name="Cate J.H.D."/>
            <person name="Banfield J.F."/>
        </authorList>
    </citation>
    <scope>NUCLEOTIDE SEQUENCE</scope>
    <source>
        <strain evidence="2">NC_groundwater_1664_Pr3_B-0.1um_52_9</strain>
    </source>
</reference>
<feature type="domain" description="FHA" evidence="1">
    <location>
        <begin position="23"/>
        <end position="73"/>
    </location>
</feature>
<gene>
    <name evidence="2" type="ORF">HY912_15935</name>
</gene>
<evidence type="ECO:0000313" key="3">
    <source>
        <dbReference type="Proteomes" id="UP000807825"/>
    </source>
</evidence>
<organism evidence="2 3">
    <name type="scientific">Desulfomonile tiedjei</name>
    <dbReference type="NCBI Taxonomy" id="2358"/>
    <lineage>
        <taxon>Bacteria</taxon>
        <taxon>Pseudomonadati</taxon>
        <taxon>Thermodesulfobacteriota</taxon>
        <taxon>Desulfomonilia</taxon>
        <taxon>Desulfomonilales</taxon>
        <taxon>Desulfomonilaceae</taxon>
        <taxon>Desulfomonile</taxon>
    </lineage>
</organism>
<dbReference type="InterPro" id="IPR008984">
    <property type="entry name" value="SMAD_FHA_dom_sf"/>
</dbReference>
<proteinExistence type="predicted"/>
<accession>A0A9D6Z4H0</accession>
<dbReference type="PROSITE" id="PS50006">
    <property type="entry name" value="FHA_DOMAIN"/>
    <property type="match status" value="1"/>
</dbReference>
<sequence length="254" mass="28320">MFKLVLKFQDAVLEEYTFEKTPVTVGRRDDNDVVIDNMAVSGHHALIEEEEPNYYVLVDLESLNGTFVNEKKIARERVFDGDTLIVGKHVLDFIDLRPEEERPLRDSQIPDKQAAFRDTVILDTKAQQELLAKQAAEKGFSDDKPPERPKKIELHGSITIISGGIPQIIDLTKRLTTLGKSGDADVKCSGILVGKTAALINKRPNGYFLAYAEGLKKPEVNGEAVTTQIQLQDGDEISIGGTRMTFNLREEILL</sequence>
<dbReference type="InterPro" id="IPR050923">
    <property type="entry name" value="Cell_Proc_Reg/RNA_Proc"/>
</dbReference>
<dbReference type="SUPFAM" id="SSF49879">
    <property type="entry name" value="SMAD/FHA domain"/>
    <property type="match status" value="2"/>
</dbReference>
<dbReference type="CDD" id="cd00060">
    <property type="entry name" value="FHA"/>
    <property type="match status" value="2"/>
</dbReference>
<dbReference type="AlphaFoldDB" id="A0A9D6Z4H0"/>
<evidence type="ECO:0000313" key="2">
    <source>
        <dbReference type="EMBL" id="MBI5250979.1"/>
    </source>
</evidence>
<name>A0A9D6Z4H0_9BACT</name>
<protein>
    <submittedName>
        <fullName evidence="2">FHA domain-containing protein</fullName>
    </submittedName>
</protein>
<dbReference type="PANTHER" id="PTHR23308">
    <property type="entry name" value="NUCLEAR INHIBITOR OF PROTEIN PHOSPHATASE-1"/>
    <property type="match status" value="1"/>
</dbReference>
<dbReference type="Proteomes" id="UP000807825">
    <property type="component" value="Unassembled WGS sequence"/>
</dbReference>